<dbReference type="Gene3D" id="3.40.50.10140">
    <property type="entry name" value="Toll/interleukin-1 receptor homology (TIR) domain"/>
    <property type="match status" value="1"/>
</dbReference>
<dbReference type="Proteomes" id="UP000005326">
    <property type="component" value="Unassembled WGS sequence"/>
</dbReference>
<organism evidence="2 3">
    <name type="scientific">[Eubacterium] siraeum DSM 15702</name>
    <dbReference type="NCBI Taxonomy" id="428128"/>
    <lineage>
        <taxon>Bacteria</taxon>
        <taxon>Bacillati</taxon>
        <taxon>Bacillota</taxon>
        <taxon>Clostridia</taxon>
        <taxon>Eubacteriales</taxon>
        <taxon>Oscillospiraceae</taxon>
        <taxon>Oscillospiraceae incertae sedis</taxon>
    </lineage>
</organism>
<proteinExistence type="predicted"/>
<gene>
    <name evidence="2" type="ORF">EUBSIR_01038</name>
</gene>
<dbReference type="GO" id="GO:0007165">
    <property type="term" value="P:signal transduction"/>
    <property type="evidence" value="ECO:0007669"/>
    <property type="project" value="InterPro"/>
</dbReference>
<protein>
    <recommendedName>
        <fullName evidence="1">TIR domain-containing protein</fullName>
    </recommendedName>
</protein>
<dbReference type="InterPro" id="IPR000157">
    <property type="entry name" value="TIR_dom"/>
</dbReference>
<dbReference type="InterPro" id="IPR035897">
    <property type="entry name" value="Toll_tir_struct_dom_sf"/>
</dbReference>
<keyword evidence="3" id="KW-1185">Reference proteome</keyword>
<reference evidence="2" key="1">
    <citation type="submission" date="2007-10" db="EMBL/GenBank/DDBJ databases">
        <authorList>
            <person name="Fulton L."/>
            <person name="Clifton S."/>
            <person name="Fulton B."/>
            <person name="Xu J."/>
            <person name="Minx P."/>
            <person name="Pepin K.H."/>
            <person name="Johnson M."/>
            <person name="Thiruvilangam P."/>
            <person name="Bhonagiri V."/>
            <person name="Nash W.E."/>
            <person name="Mardis E.R."/>
            <person name="Wilson R.K."/>
        </authorList>
    </citation>
    <scope>NUCLEOTIDE SEQUENCE [LARGE SCALE GENOMIC DNA]</scope>
    <source>
        <strain evidence="2">DSM 15702</strain>
    </source>
</reference>
<dbReference type="Pfam" id="PF13676">
    <property type="entry name" value="TIR_2"/>
    <property type="match status" value="1"/>
</dbReference>
<accession>B0MMI9</accession>
<dbReference type="EMBL" id="ABCA03000042">
    <property type="protein sequence ID" value="EDS01073.1"/>
    <property type="molecule type" value="Genomic_DNA"/>
</dbReference>
<comment type="caution">
    <text evidence="2">The sequence shown here is derived from an EMBL/GenBank/DDBJ whole genome shotgun (WGS) entry which is preliminary data.</text>
</comment>
<evidence type="ECO:0000313" key="2">
    <source>
        <dbReference type="EMBL" id="EDS01073.1"/>
    </source>
</evidence>
<feature type="domain" description="TIR" evidence="1">
    <location>
        <begin position="159"/>
        <end position="251"/>
    </location>
</feature>
<reference evidence="2" key="2">
    <citation type="submission" date="2014-06" db="EMBL/GenBank/DDBJ databases">
        <title>Draft genome sequence of Eubacterium siraeum (DSM 15702).</title>
        <authorList>
            <person name="Sudarsanam P."/>
            <person name="Ley R."/>
            <person name="Guruge J."/>
            <person name="Turnbaugh P.J."/>
            <person name="Mahowald M."/>
            <person name="Liep D."/>
            <person name="Gordon J."/>
        </authorList>
    </citation>
    <scope>NUCLEOTIDE SEQUENCE</scope>
    <source>
        <strain evidence="2">DSM 15702</strain>
    </source>
</reference>
<sequence>MTKKELRKISLQYRTLSSQMLKIDSQEEINCVKIFLDYITNTSFIMKYISECHREDYDFAEIYKNKSWNDMLTLPDSQEAIIDYGYQLLQYILDGPKQLHTLAFGYTSSRKFKDMIAAFMRKTIEPFVTAIKSYLELSLIDCPESGPEVTDESHEKTLFLSYCQKDSDIANLIEGGLAPHINGKARISRDIRDVEYHESFKKFMQTIETHDFVIMIISDNYLKSRNCMFEVLEVIKNSQFQKKLAFIVLSDDDIKYYQDQTIPSIGAKVYSFEGQTTYSLYWSKVEKELQEQIEALGDPTRAIYQIKEKRIVQRILLDLPEFMEFIKDAKGLPLSDHIESGYKDILRFLGI</sequence>
<evidence type="ECO:0000259" key="1">
    <source>
        <dbReference type="Pfam" id="PF13676"/>
    </source>
</evidence>
<evidence type="ECO:0000313" key="3">
    <source>
        <dbReference type="Proteomes" id="UP000005326"/>
    </source>
</evidence>
<dbReference type="AlphaFoldDB" id="B0MMI9"/>
<dbReference type="SUPFAM" id="SSF52200">
    <property type="entry name" value="Toll/Interleukin receptor TIR domain"/>
    <property type="match status" value="1"/>
</dbReference>
<name>B0MMI9_9FIRM</name>